<dbReference type="Gene3D" id="1.10.443.10">
    <property type="entry name" value="Intergrase catalytic core"/>
    <property type="match status" value="1"/>
</dbReference>
<dbReference type="InterPro" id="IPR013762">
    <property type="entry name" value="Integrase-like_cat_sf"/>
</dbReference>
<dbReference type="GO" id="GO:0006310">
    <property type="term" value="P:DNA recombination"/>
    <property type="evidence" value="ECO:0007669"/>
    <property type="project" value="UniProtKB-KW"/>
</dbReference>
<keyword evidence="3 5" id="KW-0238">DNA-binding</keyword>
<evidence type="ECO:0000256" key="1">
    <source>
        <dbReference type="ARBA" id="ARBA00008857"/>
    </source>
</evidence>
<dbReference type="Pfam" id="PF14657">
    <property type="entry name" value="Arm-DNA-bind_4"/>
    <property type="match status" value="1"/>
</dbReference>
<name>A0A9W5PJ69_BACCE</name>
<evidence type="ECO:0000256" key="5">
    <source>
        <dbReference type="PROSITE-ProRule" id="PRU01248"/>
    </source>
</evidence>
<dbReference type="Gene3D" id="1.10.150.130">
    <property type="match status" value="1"/>
</dbReference>
<evidence type="ECO:0000256" key="2">
    <source>
        <dbReference type="ARBA" id="ARBA00022908"/>
    </source>
</evidence>
<dbReference type="EMBL" id="AHFB01000190">
    <property type="protein sequence ID" value="EOO23555.1"/>
    <property type="molecule type" value="Genomic_DNA"/>
</dbReference>
<comment type="caution">
    <text evidence="8">The sequence shown here is derived from an EMBL/GenBank/DDBJ whole genome shotgun (WGS) entry which is preliminary data.</text>
</comment>
<protein>
    <recommendedName>
        <fullName evidence="10">Tyr recombinase domain-containing protein</fullName>
    </recommendedName>
</protein>
<dbReference type="InterPro" id="IPR011010">
    <property type="entry name" value="DNA_brk_join_enz"/>
</dbReference>
<dbReference type="PROSITE" id="PS51898">
    <property type="entry name" value="TYR_RECOMBINASE"/>
    <property type="match status" value="1"/>
</dbReference>
<evidence type="ECO:0008006" key="10">
    <source>
        <dbReference type="Google" id="ProtNLM"/>
    </source>
</evidence>
<evidence type="ECO:0000256" key="4">
    <source>
        <dbReference type="ARBA" id="ARBA00023172"/>
    </source>
</evidence>
<accession>A0A9W5PJ69</accession>
<evidence type="ECO:0000313" key="8">
    <source>
        <dbReference type="EMBL" id="EOO23555.1"/>
    </source>
</evidence>
<dbReference type="CDD" id="cd01189">
    <property type="entry name" value="INT_ICEBs1_C_like"/>
    <property type="match status" value="1"/>
</dbReference>
<dbReference type="Proteomes" id="UP000014018">
    <property type="component" value="Unassembled WGS sequence"/>
</dbReference>
<feature type="domain" description="Tyr recombinase" evidence="6">
    <location>
        <begin position="164"/>
        <end position="362"/>
    </location>
</feature>
<gene>
    <name evidence="8" type="ORF">IIU_06962</name>
</gene>
<dbReference type="PROSITE" id="PS51900">
    <property type="entry name" value="CB"/>
    <property type="match status" value="1"/>
</dbReference>
<evidence type="ECO:0000259" key="7">
    <source>
        <dbReference type="PROSITE" id="PS51900"/>
    </source>
</evidence>
<dbReference type="GO" id="GO:0015074">
    <property type="term" value="P:DNA integration"/>
    <property type="evidence" value="ECO:0007669"/>
    <property type="project" value="UniProtKB-KW"/>
</dbReference>
<dbReference type="InterPro" id="IPR044068">
    <property type="entry name" value="CB"/>
</dbReference>
<sequence length="373" mass="42786">MASFRKRGVKWEYRIKYIDYSTGKKRETTKGGFKTKKEAQIAAAKIEEDIRQNTFVKESNMTMYTLIDKWIQLKTNSYKPTTFSVFSGIMHNRIAKKFGYANINNITTLGIQEWYVNLQNEGLTPKYIRTIHNVLRALFNDAKSWGLISNNIMNDVLPPKIPKHPRNFLTLDMALNVIEYAKNNTNHGYTIELALFTGMRRGEIHGLKWVDINMDKKLINISRQANSVSGKGVIIQTPKTSQSVRLISIPEFLVDSLKEWQLIQRKECLKYGQPWTDDFFVTTASFKPTDGKAAGRALTATCKALGYSHVRFHDLRHSHASIMLEIGENLKSISERLGHKSISITMDLYSHISLEMKEISSDRLNKAVKTRMN</sequence>
<keyword evidence="4" id="KW-0233">DNA recombination</keyword>
<evidence type="ECO:0000259" key="6">
    <source>
        <dbReference type="PROSITE" id="PS51898"/>
    </source>
</evidence>
<reference evidence="8 9" key="1">
    <citation type="submission" date="2012-12" db="EMBL/GenBank/DDBJ databases">
        <title>The Genome Sequence of Bacillus cereus VD133.</title>
        <authorList>
            <consortium name="The Broad Institute Genome Sequencing Platform"/>
            <consortium name="The Broad Institute Genome Sequencing Center for Infectious Disease"/>
            <person name="Feldgarden M."/>
            <person name="Van der Auwera G.A."/>
            <person name="Mahillon J."/>
            <person name="Duprez V."/>
            <person name="Timmery S."/>
            <person name="Mattelet C."/>
            <person name="Dierick K."/>
            <person name="Sun M."/>
            <person name="Yu Z."/>
            <person name="Zhu L."/>
            <person name="Hu X."/>
            <person name="Shank E.B."/>
            <person name="Swiecicka I."/>
            <person name="Hansen B.M."/>
            <person name="Andrup L."/>
            <person name="Walker B."/>
            <person name="Young S.K."/>
            <person name="Zeng Q."/>
            <person name="Gargeya S."/>
            <person name="Fitzgerald M."/>
            <person name="Haas B."/>
            <person name="Abouelleil A."/>
            <person name="Alvarado L."/>
            <person name="Arachchi H.M."/>
            <person name="Berlin A.M."/>
            <person name="Chapman S.B."/>
            <person name="Dewar J."/>
            <person name="Goldberg J."/>
            <person name="Griggs A."/>
            <person name="Gujja S."/>
            <person name="Hansen M."/>
            <person name="Howarth C."/>
            <person name="Imamovic A."/>
            <person name="Larimer J."/>
            <person name="McCowan C."/>
            <person name="Murphy C."/>
            <person name="Neiman D."/>
            <person name="Pearson M."/>
            <person name="Priest M."/>
            <person name="Roberts A."/>
            <person name="Saif S."/>
            <person name="Shea T."/>
            <person name="Sisk P."/>
            <person name="Sykes S."/>
            <person name="Wortman J."/>
            <person name="Nusbaum C."/>
            <person name="Birren B."/>
        </authorList>
    </citation>
    <scope>NUCLEOTIDE SEQUENCE [LARGE SCALE GENOMIC DNA]</scope>
    <source>
        <strain evidence="8 9">VD133</strain>
    </source>
</reference>
<evidence type="ECO:0000256" key="3">
    <source>
        <dbReference type="ARBA" id="ARBA00023125"/>
    </source>
</evidence>
<comment type="similarity">
    <text evidence="1">Belongs to the 'phage' integrase family.</text>
</comment>
<dbReference type="RefSeq" id="WP_016110638.1">
    <property type="nucleotide sequence ID" value="NZ_KB976179.1"/>
</dbReference>
<dbReference type="InterPro" id="IPR002104">
    <property type="entry name" value="Integrase_catalytic"/>
</dbReference>
<feature type="domain" description="Core-binding (CB)" evidence="7">
    <location>
        <begin position="61"/>
        <end position="143"/>
    </location>
</feature>
<organism evidence="8 9">
    <name type="scientific">Bacillus cereus VD133</name>
    <dbReference type="NCBI Taxonomy" id="1053233"/>
    <lineage>
        <taxon>Bacteria</taxon>
        <taxon>Bacillati</taxon>
        <taxon>Bacillota</taxon>
        <taxon>Bacilli</taxon>
        <taxon>Bacillales</taxon>
        <taxon>Bacillaceae</taxon>
        <taxon>Bacillus</taxon>
        <taxon>Bacillus cereus group</taxon>
    </lineage>
</organism>
<dbReference type="InterPro" id="IPR004107">
    <property type="entry name" value="Integrase_SAM-like_N"/>
</dbReference>
<dbReference type="Pfam" id="PF14659">
    <property type="entry name" value="Phage_int_SAM_3"/>
    <property type="match status" value="1"/>
</dbReference>
<dbReference type="PANTHER" id="PTHR30349:SF64">
    <property type="entry name" value="PROPHAGE INTEGRASE INTD-RELATED"/>
    <property type="match status" value="1"/>
</dbReference>
<dbReference type="InterPro" id="IPR010998">
    <property type="entry name" value="Integrase_recombinase_N"/>
</dbReference>
<dbReference type="InterPro" id="IPR050090">
    <property type="entry name" value="Tyrosine_recombinase_XerCD"/>
</dbReference>
<dbReference type="AlphaFoldDB" id="A0A9W5PJ69"/>
<dbReference type="SUPFAM" id="SSF56349">
    <property type="entry name" value="DNA breaking-rejoining enzymes"/>
    <property type="match status" value="1"/>
</dbReference>
<dbReference type="PANTHER" id="PTHR30349">
    <property type="entry name" value="PHAGE INTEGRASE-RELATED"/>
    <property type="match status" value="1"/>
</dbReference>
<dbReference type="InterPro" id="IPR028259">
    <property type="entry name" value="AP2-like_int_N"/>
</dbReference>
<dbReference type="GO" id="GO:0003677">
    <property type="term" value="F:DNA binding"/>
    <property type="evidence" value="ECO:0007669"/>
    <property type="project" value="UniProtKB-UniRule"/>
</dbReference>
<keyword evidence="2" id="KW-0229">DNA integration</keyword>
<proteinExistence type="inferred from homology"/>
<dbReference type="Pfam" id="PF00589">
    <property type="entry name" value="Phage_integrase"/>
    <property type="match status" value="1"/>
</dbReference>
<evidence type="ECO:0000313" key="9">
    <source>
        <dbReference type="Proteomes" id="UP000014018"/>
    </source>
</evidence>